<proteinExistence type="predicted"/>
<dbReference type="InterPro" id="IPR036291">
    <property type="entry name" value="NAD(P)-bd_dom_sf"/>
</dbReference>
<dbReference type="SUPFAM" id="SSF51735">
    <property type="entry name" value="NAD(P)-binding Rossmann-fold domains"/>
    <property type="match status" value="1"/>
</dbReference>
<dbReference type="GO" id="GO:0050661">
    <property type="term" value="F:NADP binding"/>
    <property type="evidence" value="ECO:0007669"/>
    <property type="project" value="TreeGrafter"/>
</dbReference>
<evidence type="ECO:0000313" key="5">
    <source>
        <dbReference type="EMBL" id="KAF4582860.1"/>
    </source>
</evidence>
<dbReference type="PANTHER" id="PTHR43765">
    <property type="entry name" value="2-DEHYDROPANTOATE 2-REDUCTASE-RELATED"/>
    <property type="match status" value="1"/>
</dbReference>
<dbReference type="GO" id="GO:0008677">
    <property type="term" value="F:2-dehydropantoate 2-reductase activity"/>
    <property type="evidence" value="ECO:0007669"/>
    <property type="project" value="TreeGrafter"/>
</dbReference>
<feature type="domain" description="Ketopantoate reductase N-terminal" evidence="4">
    <location>
        <begin position="93"/>
        <end position="265"/>
    </location>
</feature>
<keyword evidence="6" id="KW-1185">Reference proteome</keyword>
<evidence type="ECO:0000256" key="1">
    <source>
        <dbReference type="ARBA" id="ARBA00022857"/>
    </source>
</evidence>
<feature type="region of interest" description="Disordered" evidence="3">
    <location>
        <begin position="1"/>
        <end position="86"/>
    </location>
</feature>
<gene>
    <name evidence="5" type="ORF">GQ602_006004</name>
</gene>
<reference evidence="5 6" key="1">
    <citation type="journal article" date="2020" name="G3 (Bethesda)">
        <title>Genetic Underpinnings of Host Manipulation by Ophiocordyceps as Revealed by Comparative Transcriptomics.</title>
        <authorList>
            <person name="Will I."/>
            <person name="Das B."/>
            <person name="Trinh T."/>
            <person name="Brachmann A."/>
            <person name="Ohm R.A."/>
            <person name="de Bekker C."/>
        </authorList>
    </citation>
    <scope>NUCLEOTIDE SEQUENCE [LARGE SCALE GENOMIC DNA]</scope>
    <source>
        <strain evidence="5 6">EC05</strain>
    </source>
</reference>
<dbReference type="Gene3D" id="3.40.50.720">
    <property type="entry name" value="NAD(P)-binding Rossmann-like Domain"/>
    <property type="match status" value="1"/>
</dbReference>
<dbReference type="InterPro" id="IPR050838">
    <property type="entry name" value="Ketopantoate_reductase"/>
</dbReference>
<dbReference type="InterPro" id="IPR013332">
    <property type="entry name" value="KPR_N"/>
</dbReference>
<protein>
    <recommendedName>
        <fullName evidence="4">Ketopantoate reductase N-terminal domain-containing protein</fullName>
    </recommendedName>
</protein>
<dbReference type="OrthoDB" id="73846at2759"/>
<name>A0A8H4Q2E3_9HYPO</name>
<dbReference type="AlphaFoldDB" id="A0A8H4Q2E3"/>
<feature type="compositionally biased region" description="Pro residues" evidence="3">
    <location>
        <begin position="1"/>
        <end position="10"/>
    </location>
</feature>
<comment type="caution">
    <text evidence="5">The sequence shown here is derived from an EMBL/GenBank/DDBJ whole genome shotgun (WGS) entry which is preliminary data.</text>
</comment>
<evidence type="ECO:0000313" key="6">
    <source>
        <dbReference type="Proteomes" id="UP000562929"/>
    </source>
</evidence>
<accession>A0A8H4Q2E3</accession>
<dbReference type="GO" id="GO:0005739">
    <property type="term" value="C:mitochondrion"/>
    <property type="evidence" value="ECO:0007669"/>
    <property type="project" value="TreeGrafter"/>
</dbReference>
<dbReference type="PANTHER" id="PTHR43765:SF2">
    <property type="entry name" value="2-DEHYDROPANTOATE 2-REDUCTASE"/>
    <property type="match status" value="1"/>
</dbReference>
<keyword evidence="2" id="KW-0560">Oxidoreductase</keyword>
<organism evidence="5 6">
    <name type="scientific">Ophiocordyceps camponoti-floridani</name>
    <dbReference type="NCBI Taxonomy" id="2030778"/>
    <lineage>
        <taxon>Eukaryota</taxon>
        <taxon>Fungi</taxon>
        <taxon>Dikarya</taxon>
        <taxon>Ascomycota</taxon>
        <taxon>Pezizomycotina</taxon>
        <taxon>Sordariomycetes</taxon>
        <taxon>Hypocreomycetidae</taxon>
        <taxon>Hypocreales</taxon>
        <taxon>Ophiocordycipitaceae</taxon>
        <taxon>Ophiocordyceps</taxon>
    </lineage>
</organism>
<feature type="compositionally biased region" description="Polar residues" evidence="3">
    <location>
        <begin position="11"/>
        <end position="35"/>
    </location>
</feature>
<evidence type="ECO:0000256" key="2">
    <source>
        <dbReference type="ARBA" id="ARBA00023002"/>
    </source>
</evidence>
<dbReference type="Proteomes" id="UP000562929">
    <property type="component" value="Unassembled WGS sequence"/>
</dbReference>
<evidence type="ECO:0000259" key="4">
    <source>
        <dbReference type="Pfam" id="PF02558"/>
    </source>
</evidence>
<sequence length="315" mass="33602">MLPPFGPIVPPTSTLNPQPSTLNPQPSTLNPQPITLNDAPPQPKPLAKKAQRHLPEPSPNLWPWTSANTAANPPTPEPPPPGAREATRPHEHIYILGGGNIGRFLAVTLAKSRPAPAVTLVVNSEAQLSYCSETDVKIVTCPESSTTAPVNVEYWSENPPPRGGGESPQTIPPLHNVIVATKAAQAMPAVDRIRRYLSPGCSVLLAQNGVCRLWPPGVDEYVAERWTRVEDAPRFMTGVVTHGLFAKDYATSVYASPGEIIFGSVSDAASTSEAEASQKSDPVTNSFLARCFLSAPDLHARLTPPKHSGSCSSKN</sequence>
<feature type="compositionally biased region" description="Pro residues" evidence="3">
    <location>
        <begin position="73"/>
        <end position="82"/>
    </location>
</feature>
<keyword evidence="1" id="KW-0521">NADP</keyword>
<dbReference type="EMBL" id="JAACLJ010000007">
    <property type="protein sequence ID" value="KAF4582860.1"/>
    <property type="molecule type" value="Genomic_DNA"/>
</dbReference>
<evidence type="ECO:0000256" key="3">
    <source>
        <dbReference type="SAM" id="MobiDB-lite"/>
    </source>
</evidence>
<dbReference type="Pfam" id="PF02558">
    <property type="entry name" value="ApbA"/>
    <property type="match status" value="1"/>
</dbReference>